<dbReference type="Gene3D" id="3.30.429.10">
    <property type="entry name" value="Macrophage Migration Inhibitory Factor"/>
    <property type="match status" value="1"/>
</dbReference>
<name>A0A972JJQ2_9GAMM</name>
<evidence type="ECO:0000313" key="2">
    <source>
        <dbReference type="Proteomes" id="UP000737113"/>
    </source>
</evidence>
<gene>
    <name evidence="1" type="ORF">HC757_03920</name>
</gene>
<sequence>MPHCVIEYSAPLAEVLAIDELVRCVHQGAIASALFEPASIKTRALCCEHFAVGEAAGSFIHIGFAIMPGRSQAQKQQLTQAVYDLIAHLVAEVDSLTMNITELDHATYFKQVS</sequence>
<accession>A0A972JJQ2</accession>
<dbReference type="PANTHER" id="PTHR37950:SF1">
    <property type="entry name" value="4-HYDROXYPHENYLACETATE CATABOLISM PROTEIN"/>
    <property type="match status" value="1"/>
</dbReference>
<dbReference type="Proteomes" id="UP000737113">
    <property type="component" value="Unassembled WGS sequence"/>
</dbReference>
<dbReference type="GO" id="GO:0008704">
    <property type="term" value="F:5-carboxymethyl-2-hydroxymuconate delta-isomerase activity"/>
    <property type="evidence" value="ECO:0007669"/>
    <property type="project" value="InterPro"/>
</dbReference>
<proteinExistence type="predicted"/>
<dbReference type="SUPFAM" id="SSF55331">
    <property type="entry name" value="Tautomerase/MIF"/>
    <property type="match status" value="1"/>
</dbReference>
<dbReference type="InterPro" id="IPR004220">
    <property type="entry name" value="5-COMe_2-OHmuconate_Isoase"/>
</dbReference>
<dbReference type="CDD" id="cd00580">
    <property type="entry name" value="CHMI"/>
    <property type="match status" value="1"/>
</dbReference>
<organism evidence="1 2">
    <name type="scientific">Shewanella salipaludis</name>
    <dbReference type="NCBI Taxonomy" id="2723052"/>
    <lineage>
        <taxon>Bacteria</taxon>
        <taxon>Pseudomonadati</taxon>
        <taxon>Pseudomonadota</taxon>
        <taxon>Gammaproteobacteria</taxon>
        <taxon>Alteromonadales</taxon>
        <taxon>Shewanellaceae</taxon>
        <taxon>Shewanella</taxon>
    </lineage>
</organism>
<dbReference type="PANTHER" id="PTHR37950">
    <property type="entry name" value="4-HYDROXYPHENYLACETATE CATABOLISM PROTEIN"/>
    <property type="match status" value="1"/>
</dbReference>
<dbReference type="EMBL" id="JAAXYH010000002">
    <property type="protein sequence ID" value="NMH64314.1"/>
    <property type="molecule type" value="Genomic_DNA"/>
</dbReference>
<comment type="caution">
    <text evidence="1">The sequence shown here is derived from an EMBL/GenBank/DDBJ whole genome shotgun (WGS) entry which is preliminary data.</text>
</comment>
<evidence type="ECO:0000313" key="1">
    <source>
        <dbReference type="EMBL" id="NMH64314.1"/>
    </source>
</evidence>
<dbReference type="AlphaFoldDB" id="A0A972JJQ2"/>
<reference evidence="1" key="1">
    <citation type="submission" date="2020-04" db="EMBL/GenBank/DDBJ databases">
        <title>Description of Shewanella salipaludis sp. nov., isolated from a salt marsh.</title>
        <authorList>
            <person name="Park S."/>
            <person name="Yoon J.-H."/>
        </authorList>
    </citation>
    <scope>NUCLEOTIDE SEQUENCE</scope>
    <source>
        <strain evidence="1">SHSM-M6</strain>
    </source>
</reference>
<dbReference type="RefSeq" id="WP_169562999.1">
    <property type="nucleotide sequence ID" value="NZ_JAAXYH010000002.1"/>
</dbReference>
<dbReference type="Pfam" id="PF02962">
    <property type="entry name" value="CHMI"/>
    <property type="match status" value="1"/>
</dbReference>
<keyword evidence="2" id="KW-1185">Reference proteome</keyword>
<dbReference type="InterPro" id="IPR014347">
    <property type="entry name" value="Tautomerase/MIF_sf"/>
</dbReference>
<protein>
    <submittedName>
        <fullName evidence="1">5-carboxymethyl-2-hydroxymuconate Delta-isomerase</fullName>
    </submittedName>
</protein>